<reference evidence="13 14" key="1">
    <citation type="submission" date="2020-10" db="EMBL/GenBank/DDBJ databases">
        <title>Janibacter indicus TT2 genome sequence.</title>
        <authorList>
            <person name="Lee K."/>
            <person name="Ganzorig M."/>
        </authorList>
    </citation>
    <scope>NUCLEOTIDE SEQUENCE [LARGE SCALE GENOMIC DNA]</scope>
    <source>
        <strain evidence="13 14">TT2</strain>
    </source>
</reference>
<accession>A0A7L9IZ81</accession>
<evidence type="ECO:0000256" key="6">
    <source>
        <dbReference type="ARBA" id="ARBA00022729"/>
    </source>
</evidence>
<dbReference type="RefSeq" id="WP_192910471.1">
    <property type="nucleotide sequence ID" value="NZ_CP062789.1"/>
</dbReference>
<feature type="transmembrane region" description="Helical" evidence="10">
    <location>
        <begin position="322"/>
        <end position="345"/>
    </location>
</feature>
<dbReference type="InterPro" id="IPR035906">
    <property type="entry name" value="MetI-like_sf"/>
</dbReference>
<keyword evidence="5 10" id="KW-0812">Transmembrane</keyword>
<dbReference type="InterPro" id="IPR001638">
    <property type="entry name" value="Solute-binding_3/MltF_N"/>
</dbReference>
<keyword evidence="4" id="KW-1003">Cell membrane</keyword>
<dbReference type="SUPFAM" id="SSF161098">
    <property type="entry name" value="MetI-like"/>
    <property type="match status" value="1"/>
</dbReference>
<dbReference type="InterPro" id="IPR043429">
    <property type="entry name" value="ArtM/GltK/GlnP/TcyL/YhdX-like"/>
</dbReference>
<feature type="signal peptide" evidence="11">
    <location>
        <begin position="1"/>
        <end position="31"/>
    </location>
</feature>
<evidence type="ECO:0000256" key="11">
    <source>
        <dbReference type="SAM" id="SignalP"/>
    </source>
</evidence>
<evidence type="ECO:0000256" key="9">
    <source>
        <dbReference type="ARBA" id="ARBA00023136"/>
    </source>
</evidence>
<gene>
    <name evidence="13" type="ORF">IGS73_11205</name>
</gene>
<dbReference type="Pfam" id="PF00497">
    <property type="entry name" value="SBP_bac_3"/>
    <property type="match status" value="1"/>
</dbReference>
<dbReference type="GO" id="GO:0043190">
    <property type="term" value="C:ATP-binding cassette (ABC) transporter complex"/>
    <property type="evidence" value="ECO:0007669"/>
    <property type="project" value="InterPro"/>
</dbReference>
<dbReference type="Proteomes" id="UP000593998">
    <property type="component" value="Chromosome"/>
</dbReference>
<dbReference type="Pfam" id="PF00528">
    <property type="entry name" value="BPD_transp_1"/>
    <property type="match status" value="1"/>
</dbReference>
<dbReference type="InterPro" id="IPR000515">
    <property type="entry name" value="MetI-like"/>
</dbReference>
<evidence type="ECO:0000313" key="14">
    <source>
        <dbReference type="Proteomes" id="UP000593998"/>
    </source>
</evidence>
<dbReference type="Gene3D" id="1.10.3720.10">
    <property type="entry name" value="MetI-like"/>
    <property type="match status" value="1"/>
</dbReference>
<feature type="chain" id="PRO_5032815095" evidence="11">
    <location>
        <begin position="32"/>
        <end position="487"/>
    </location>
</feature>
<keyword evidence="6 11" id="KW-0732">Signal</keyword>
<evidence type="ECO:0000256" key="10">
    <source>
        <dbReference type="RuleBase" id="RU363032"/>
    </source>
</evidence>
<organism evidence="13 14">
    <name type="scientific">Janibacter indicus</name>
    <dbReference type="NCBI Taxonomy" id="857417"/>
    <lineage>
        <taxon>Bacteria</taxon>
        <taxon>Bacillati</taxon>
        <taxon>Actinomycetota</taxon>
        <taxon>Actinomycetes</taxon>
        <taxon>Micrococcales</taxon>
        <taxon>Intrasporangiaceae</taxon>
        <taxon>Janibacter</taxon>
    </lineage>
</organism>
<feature type="transmembrane region" description="Helical" evidence="10">
    <location>
        <begin position="290"/>
        <end position="310"/>
    </location>
</feature>
<name>A0A7L9IZ81_9MICO</name>
<dbReference type="SMART" id="SM00062">
    <property type="entry name" value="PBPb"/>
    <property type="match status" value="1"/>
</dbReference>
<sequence length="487" mass="52098">MTTLPRRLAHLLLALAVALGPALLSAPAAQAAPTTPDAASAQVPDPLRVGTEGVYAPFSIKQGDDFTGFDVEVMKAVGERLGVEVEFVATPWDSMFAALAAGRFDVVANQVNVNPEREKLYDLSDPYVDTAGVLVVAEDNPEGIEELSDLKGKRAAENLTSSWAEVAKDHGAEIVGVDGMNEAMSSLKEGRVDAIVNDKLAVRNYIATSPDPGVKIVAETDDQAQSVFAAKKGTGYMPEINQALAEMEEDGTTQAIYDKYFSADNAAPSAWDLVKDNAWPMAWATIKVTIPLTAISFAIGLVLALVTAIGRMSTSAVPRGIARAYISIIRGTPLLVQLFLIFYALPEIGIDLPPFVAAVIALSLNVGGYAAEVIRSAIESIPKGQWEAAQTIGMGPRTALRRIILPQAARTAIPPLSNTLVSLLKDTSLTSIILVVELTQTARFAAAPTFQYMPMFALAALYYWIICTILSVLQDRAEERFSRYVAA</sequence>
<dbReference type="Gene3D" id="3.40.190.10">
    <property type="entry name" value="Periplasmic binding protein-like II"/>
    <property type="match status" value="2"/>
</dbReference>
<keyword evidence="3 10" id="KW-0813">Transport</keyword>
<protein>
    <submittedName>
        <fullName evidence="13">ABC transporter substrate-binding protein/permease</fullName>
    </submittedName>
</protein>
<comment type="similarity">
    <text evidence="10">Belongs to the binding-protein-dependent transport system permease family.</text>
</comment>
<evidence type="ECO:0000313" key="13">
    <source>
        <dbReference type="EMBL" id="QOK21710.1"/>
    </source>
</evidence>
<feature type="domain" description="ABC transmembrane type-1" evidence="12">
    <location>
        <begin position="282"/>
        <end position="474"/>
    </location>
</feature>
<dbReference type="GO" id="GO:0015184">
    <property type="term" value="F:L-cystine transmembrane transporter activity"/>
    <property type="evidence" value="ECO:0007669"/>
    <property type="project" value="TreeGrafter"/>
</dbReference>
<evidence type="ECO:0000256" key="2">
    <source>
        <dbReference type="ARBA" id="ARBA00010333"/>
    </source>
</evidence>
<evidence type="ECO:0000256" key="5">
    <source>
        <dbReference type="ARBA" id="ARBA00022692"/>
    </source>
</evidence>
<proteinExistence type="inferred from homology"/>
<keyword evidence="7" id="KW-0029">Amino-acid transport</keyword>
<evidence type="ECO:0000256" key="3">
    <source>
        <dbReference type="ARBA" id="ARBA00022448"/>
    </source>
</evidence>
<comment type="subcellular location">
    <subcellularLocation>
        <location evidence="1 10">Cell membrane</location>
        <topology evidence="1 10">Multi-pass membrane protein</topology>
    </subcellularLocation>
</comment>
<comment type="similarity">
    <text evidence="2">Belongs to the bacterial solute-binding protein 3 family.</text>
</comment>
<dbReference type="PROSITE" id="PS01039">
    <property type="entry name" value="SBP_BACTERIAL_3"/>
    <property type="match status" value="1"/>
</dbReference>
<dbReference type="CDD" id="cd06261">
    <property type="entry name" value="TM_PBP2"/>
    <property type="match status" value="1"/>
</dbReference>
<keyword evidence="9 10" id="KW-0472">Membrane</keyword>
<keyword evidence="8 10" id="KW-1133">Transmembrane helix</keyword>
<evidence type="ECO:0000259" key="12">
    <source>
        <dbReference type="PROSITE" id="PS50928"/>
    </source>
</evidence>
<evidence type="ECO:0000256" key="7">
    <source>
        <dbReference type="ARBA" id="ARBA00022970"/>
    </source>
</evidence>
<dbReference type="InterPro" id="IPR018313">
    <property type="entry name" value="SBP_3_CS"/>
</dbReference>
<dbReference type="PANTHER" id="PTHR30614">
    <property type="entry name" value="MEMBRANE COMPONENT OF AMINO ACID ABC TRANSPORTER"/>
    <property type="match status" value="1"/>
</dbReference>
<dbReference type="InterPro" id="IPR010065">
    <property type="entry name" value="AA_ABC_transptr_permease_3TM"/>
</dbReference>
<dbReference type="PANTHER" id="PTHR30614:SF0">
    <property type="entry name" value="L-CYSTINE TRANSPORT SYSTEM PERMEASE PROTEIN TCYL"/>
    <property type="match status" value="1"/>
</dbReference>
<dbReference type="NCBIfam" id="TIGR01726">
    <property type="entry name" value="HEQRo_perm_3TM"/>
    <property type="match status" value="1"/>
</dbReference>
<feature type="transmembrane region" description="Helical" evidence="10">
    <location>
        <begin position="452"/>
        <end position="473"/>
    </location>
</feature>
<dbReference type="EMBL" id="CP062789">
    <property type="protein sequence ID" value="QOK21710.1"/>
    <property type="molecule type" value="Genomic_DNA"/>
</dbReference>
<evidence type="ECO:0000256" key="1">
    <source>
        <dbReference type="ARBA" id="ARBA00004651"/>
    </source>
</evidence>
<dbReference type="SUPFAM" id="SSF53850">
    <property type="entry name" value="Periplasmic binding protein-like II"/>
    <property type="match status" value="1"/>
</dbReference>
<dbReference type="PROSITE" id="PS50928">
    <property type="entry name" value="ABC_TM1"/>
    <property type="match status" value="1"/>
</dbReference>
<dbReference type="AlphaFoldDB" id="A0A7L9IZ81"/>
<evidence type="ECO:0000256" key="8">
    <source>
        <dbReference type="ARBA" id="ARBA00022989"/>
    </source>
</evidence>
<evidence type="ECO:0000256" key="4">
    <source>
        <dbReference type="ARBA" id="ARBA00022475"/>
    </source>
</evidence>